<evidence type="ECO:0000313" key="3">
    <source>
        <dbReference type="Proteomes" id="UP001633002"/>
    </source>
</evidence>
<reference evidence="2 3" key="1">
    <citation type="submission" date="2024-09" db="EMBL/GenBank/DDBJ databases">
        <title>Chromosome-scale assembly of Riccia sorocarpa.</title>
        <authorList>
            <person name="Paukszto L."/>
        </authorList>
    </citation>
    <scope>NUCLEOTIDE SEQUENCE [LARGE SCALE GENOMIC DNA]</scope>
    <source>
        <strain evidence="2">LP-2024</strain>
        <tissue evidence="2">Aerial parts of the thallus</tissue>
    </source>
</reference>
<accession>A0ABD3ID25</accession>
<comment type="caution">
    <text evidence="2">The sequence shown here is derived from an EMBL/GenBank/DDBJ whole genome shotgun (WGS) entry which is preliminary data.</text>
</comment>
<feature type="region of interest" description="Disordered" evidence="1">
    <location>
        <begin position="120"/>
        <end position="155"/>
    </location>
</feature>
<sequence>MGATKGGGKLDRALEEVMGDKYTIQEKDMGVENLAKRHSERRRQGLRGLGVIQGNCTSLIGWIDQALRLGKKDPSYLNITIGFLEMIWKELNSRIFRGTRTRLPIKQLLVNTLTEIENFPTPNKNEQAWSSIQKAREKHSDGFKPGTDDTRSISR</sequence>
<evidence type="ECO:0000256" key="1">
    <source>
        <dbReference type="SAM" id="MobiDB-lite"/>
    </source>
</evidence>
<dbReference type="EMBL" id="JBJQOH010000001">
    <property type="protein sequence ID" value="KAL3701568.1"/>
    <property type="molecule type" value="Genomic_DNA"/>
</dbReference>
<proteinExistence type="predicted"/>
<dbReference type="AlphaFoldDB" id="A0ABD3ID25"/>
<evidence type="ECO:0000313" key="2">
    <source>
        <dbReference type="EMBL" id="KAL3701568.1"/>
    </source>
</evidence>
<gene>
    <name evidence="2" type="ORF">R1sor_019590</name>
</gene>
<feature type="compositionally biased region" description="Polar residues" evidence="1">
    <location>
        <begin position="120"/>
        <end position="133"/>
    </location>
</feature>
<keyword evidence="3" id="KW-1185">Reference proteome</keyword>
<organism evidence="2 3">
    <name type="scientific">Riccia sorocarpa</name>
    <dbReference type="NCBI Taxonomy" id="122646"/>
    <lineage>
        <taxon>Eukaryota</taxon>
        <taxon>Viridiplantae</taxon>
        <taxon>Streptophyta</taxon>
        <taxon>Embryophyta</taxon>
        <taxon>Marchantiophyta</taxon>
        <taxon>Marchantiopsida</taxon>
        <taxon>Marchantiidae</taxon>
        <taxon>Marchantiales</taxon>
        <taxon>Ricciaceae</taxon>
        <taxon>Riccia</taxon>
    </lineage>
</organism>
<protein>
    <submittedName>
        <fullName evidence="2">Uncharacterized protein</fullName>
    </submittedName>
</protein>
<name>A0ABD3ID25_9MARC</name>
<feature type="compositionally biased region" description="Basic and acidic residues" evidence="1">
    <location>
        <begin position="134"/>
        <end position="155"/>
    </location>
</feature>
<dbReference type="Proteomes" id="UP001633002">
    <property type="component" value="Unassembled WGS sequence"/>
</dbReference>